<dbReference type="AlphaFoldDB" id="A0A7Y6NJY7"/>
<evidence type="ECO:0000313" key="2">
    <source>
        <dbReference type="Proteomes" id="UP000529637"/>
    </source>
</evidence>
<dbReference type="Pfam" id="PF04299">
    <property type="entry name" value="FMN_bind_2"/>
    <property type="match status" value="1"/>
</dbReference>
<keyword evidence="2" id="KW-1185">Reference proteome</keyword>
<sequence length="214" mass="22996">MYRPAHFDEPRPEVLRRLVHDHPLGLLITPRADGGIGADPIPFLLDDDSAGGPGVLRGHVARANPLWRETPAGAEALVVFGGPEGYVSPAWYPSKAEHGKVVPTWNYVMVQARGPLRVIDDPAWLRRLVTRLTERHEGTRAAPWAVDDAPADYVDALLRAIVGIEIPLTSLVGKWKVSQNRPAADRAGVAAGLRAEANDTALAAEVERPGGGLA</sequence>
<dbReference type="InterPro" id="IPR012349">
    <property type="entry name" value="Split_barrel_FMN-bd"/>
</dbReference>
<dbReference type="PANTHER" id="PTHR35802">
    <property type="entry name" value="PROTEASE SYNTHASE AND SPORULATION PROTEIN PAI 2"/>
    <property type="match status" value="1"/>
</dbReference>
<protein>
    <submittedName>
        <fullName evidence="1">FMN-binding negative transcriptional regulator</fullName>
    </submittedName>
</protein>
<dbReference type="PANTHER" id="PTHR35802:SF1">
    <property type="entry name" value="PROTEASE SYNTHASE AND SPORULATION PROTEIN PAI 2"/>
    <property type="match status" value="1"/>
</dbReference>
<dbReference type="Gene3D" id="2.30.110.10">
    <property type="entry name" value="Electron Transport, Fmn-binding Protein, Chain A"/>
    <property type="match status" value="1"/>
</dbReference>
<reference evidence="1 2" key="1">
    <citation type="submission" date="2020-06" db="EMBL/GenBank/DDBJ databases">
        <title>Schlegella sp. ID0723 isolated from air conditioner.</title>
        <authorList>
            <person name="Kim D.Y."/>
            <person name="Kim D.-U."/>
        </authorList>
    </citation>
    <scope>NUCLEOTIDE SEQUENCE [LARGE SCALE GENOMIC DNA]</scope>
    <source>
        <strain evidence="1 2">ID0723</strain>
    </source>
</reference>
<gene>
    <name evidence="1" type="ORF">HQN59_01780</name>
</gene>
<comment type="caution">
    <text evidence="1">The sequence shown here is derived from an EMBL/GenBank/DDBJ whole genome shotgun (WGS) entry which is preliminary data.</text>
</comment>
<dbReference type="Proteomes" id="UP000529637">
    <property type="component" value="Unassembled WGS sequence"/>
</dbReference>
<accession>A0A7Y6NJY7</accession>
<organism evidence="1 2">
    <name type="scientific">Piscinibacter koreensis</name>
    <dbReference type="NCBI Taxonomy" id="2742824"/>
    <lineage>
        <taxon>Bacteria</taxon>
        <taxon>Pseudomonadati</taxon>
        <taxon>Pseudomonadota</taxon>
        <taxon>Betaproteobacteria</taxon>
        <taxon>Burkholderiales</taxon>
        <taxon>Sphaerotilaceae</taxon>
        <taxon>Piscinibacter</taxon>
    </lineage>
</organism>
<evidence type="ECO:0000313" key="1">
    <source>
        <dbReference type="EMBL" id="NUZ04481.1"/>
    </source>
</evidence>
<dbReference type="SUPFAM" id="SSF50475">
    <property type="entry name" value="FMN-binding split barrel"/>
    <property type="match status" value="1"/>
</dbReference>
<proteinExistence type="predicted"/>
<dbReference type="InterPro" id="IPR007396">
    <property type="entry name" value="TR_PAI2-type"/>
</dbReference>
<dbReference type="PIRSF" id="PIRSF010372">
    <property type="entry name" value="PaiB"/>
    <property type="match status" value="1"/>
</dbReference>
<name>A0A7Y6NJY7_9BURK</name>
<dbReference type="EMBL" id="JABWMJ010000001">
    <property type="protein sequence ID" value="NUZ04481.1"/>
    <property type="molecule type" value="Genomic_DNA"/>
</dbReference>
<dbReference type="RefSeq" id="WP_176065465.1">
    <property type="nucleotide sequence ID" value="NZ_JABWMJ010000001.1"/>
</dbReference>